<keyword evidence="1" id="KW-0808">Transferase</keyword>
<sequence length="161" mass="18697">MNLVLYEHIACRHGCSKMDTTLDIPSNSPQISSIVVSDFVGCFSSLSWAIRVNHWDINVVVEALKLAITMSNEEKQCRHEKNYQFVSSHDVLYWTQHFEQGLVFSCKYHGKKLFWGFGFGLEFRVLSLSPNFKKLSRNYIVYAYKRSVVEIIIDIPFMMNS</sequence>
<proteinExistence type="predicted"/>
<evidence type="ECO:0000313" key="1">
    <source>
        <dbReference type="EMBL" id="RHN67867.1"/>
    </source>
</evidence>
<reference evidence="1" key="1">
    <citation type="journal article" date="2018" name="Nat. Plants">
        <title>Whole-genome landscape of Medicago truncatula symbiotic genes.</title>
        <authorList>
            <person name="Pecrix Y."/>
            <person name="Gamas P."/>
            <person name="Carrere S."/>
        </authorList>
    </citation>
    <scope>NUCLEOTIDE SEQUENCE</scope>
    <source>
        <tissue evidence="1">Leaves</tissue>
    </source>
</reference>
<protein>
    <submittedName>
        <fullName evidence="1">Putative alpha,alpha-trehalose-phosphate synthase (UDP-forming)</fullName>
        <ecNumber evidence="1">2.4.1.15</ecNumber>
    </submittedName>
</protein>
<dbReference type="GO" id="GO:0005992">
    <property type="term" value="P:trehalose biosynthetic process"/>
    <property type="evidence" value="ECO:0007669"/>
    <property type="project" value="InterPro"/>
</dbReference>
<dbReference type="SUPFAM" id="SSF53756">
    <property type="entry name" value="UDP-Glycosyltransferase/glycogen phosphorylase"/>
    <property type="match status" value="1"/>
</dbReference>
<dbReference type="Gene3D" id="3.40.50.2000">
    <property type="entry name" value="Glycogen Phosphorylase B"/>
    <property type="match status" value="1"/>
</dbReference>
<dbReference type="GO" id="GO:0003825">
    <property type="term" value="F:alpha,alpha-trehalose-phosphate synthase (UDP-forming) activity"/>
    <property type="evidence" value="ECO:0007669"/>
    <property type="project" value="UniProtKB-EC"/>
</dbReference>
<keyword evidence="1" id="KW-0328">Glycosyltransferase</keyword>
<dbReference type="Proteomes" id="UP000265566">
    <property type="component" value="Chromosome 3"/>
</dbReference>
<dbReference type="Gramene" id="rna16112">
    <property type="protein sequence ID" value="RHN67867.1"/>
    <property type="gene ID" value="gene16112"/>
</dbReference>
<dbReference type="InterPro" id="IPR001830">
    <property type="entry name" value="Glyco_trans_20"/>
</dbReference>
<name>A0A396IY46_MEDTR</name>
<accession>A0A396IY46</accession>
<gene>
    <name evidence="1" type="ORF">MtrunA17_Chr3g0107411</name>
</gene>
<dbReference type="Pfam" id="PF00982">
    <property type="entry name" value="Glyco_transf_20"/>
    <property type="match status" value="1"/>
</dbReference>
<dbReference type="EMBL" id="PSQE01000003">
    <property type="protein sequence ID" value="RHN67867.1"/>
    <property type="molecule type" value="Genomic_DNA"/>
</dbReference>
<dbReference type="PANTHER" id="PTHR10788:SF55">
    <property type="entry name" value="ALPHA,ALPHA-TREHALOSE-PHOSPHATE SYNTHASE [UDP-FORMING] 10-RELATED"/>
    <property type="match status" value="1"/>
</dbReference>
<dbReference type="PANTHER" id="PTHR10788">
    <property type="entry name" value="TREHALOSE-6-PHOSPHATE SYNTHASE"/>
    <property type="match status" value="1"/>
</dbReference>
<dbReference type="EC" id="2.4.1.15" evidence="1"/>
<dbReference type="AlphaFoldDB" id="A0A396IY46"/>
<comment type="caution">
    <text evidence="1">The sequence shown here is derived from an EMBL/GenBank/DDBJ whole genome shotgun (WGS) entry which is preliminary data.</text>
</comment>
<organism evidence="1">
    <name type="scientific">Medicago truncatula</name>
    <name type="common">Barrel medic</name>
    <name type="synonym">Medicago tribuloides</name>
    <dbReference type="NCBI Taxonomy" id="3880"/>
    <lineage>
        <taxon>Eukaryota</taxon>
        <taxon>Viridiplantae</taxon>
        <taxon>Streptophyta</taxon>
        <taxon>Embryophyta</taxon>
        <taxon>Tracheophyta</taxon>
        <taxon>Spermatophyta</taxon>
        <taxon>Magnoliopsida</taxon>
        <taxon>eudicotyledons</taxon>
        <taxon>Gunneridae</taxon>
        <taxon>Pentapetalae</taxon>
        <taxon>rosids</taxon>
        <taxon>fabids</taxon>
        <taxon>Fabales</taxon>
        <taxon>Fabaceae</taxon>
        <taxon>Papilionoideae</taxon>
        <taxon>50 kb inversion clade</taxon>
        <taxon>NPAAA clade</taxon>
        <taxon>Hologalegina</taxon>
        <taxon>IRL clade</taxon>
        <taxon>Trifolieae</taxon>
        <taxon>Medicago</taxon>
    </lineage>
</organism>